<evidence type="ECO:0000256" key="2">
    <source>
        <dbReference type="ARBA" id="ARBA00022840"/>
    </source>
</evidence>
<reference evidence="5" key="2">
    <citation type="submission" date="2014-05" db="EMBL/GenBank/DDBJ databases">
        <title>The genome and life-stage specific transcriptomes of Globodera pallida elucidate key aspects of plant parasitism by a cyst nematode.</title>
        <authorList>
            <person name="Cotton J.A."/>
            <person name="Lilley C.J."/>
            <person name="Jones L.M."/>
            <person name="Kikuchi T."/>
            <person name="Reid A.J."/>
            <person name="Thorpe P."/>
            <person name="Tsai I.J."/>
            <person name="Beasley H."/>
            <person name="Blok V."/>
            <person name="Cock P.J.A."/>
            <person name="Van den Akker S.E."/>
            <person name="Holroyd N."/>
            <person name="Hunt M."/>
            <person name="Mantelin S."/>
            <person name="Naghra H."/>
            <person name="Pain A."/>
            <person name="Palomares-Rius J.E."/>
            <person name="Zarowiecki M."/>
            <person name="Berriman M."/>
            <person name="Jones J.T."/>
            <person name="Urwin P.E."/>
        </authorList>
    </citation>
    <scope>NUCLEOTIDE SEQUENCE [LARGE SCALE GENOMIC DNA]</scope>
    <source>
        <strain evidence="5">Lindley</strain>
    </source>
</reference>
<dbReference type="Gene3D" id="3.40.50.300">
    <property type="entry name" value="P-loop containing nucleotide triphosphate hydrolases"/>
    <property type="match status" value="1"/>
</dbReference>
<evidence type="ECO:0000256" key="1">
    <source>
        <dbReference type="ARBA" id="ARBA00022741"/>
    </source>
</evidence>
<dbReference type="GO" id="GO:0005524">
    <property type="term" value="F:ATP binding"/>
    <property type="evidence" value="ECO:0007669"/>
    <property type="project" value="UniProtKB-KW"/>
</dbReference>
<dbReference type="InterPro" id="IPR013641">
    <property type="entry name" value="KTI12/PSTK"/>
</dbReference>
<reference evidence="6" key="3">
    <citation type="submission" date="2016-06" db="UniProtKB">
        <authorList>
            <consortium name="WormBaseParasite"/>
        </authorList>
    </citation>
    <scope>IDENTIFICATION</scope>
</reference>
<evidence type="ECO:0000256" key="4">
    <source>
        <dbReference type="ARBA" id="ARBA00026170"/>
    </source>
</evidence>
<protein>
    <recommendedName>
        <fullName evidence="4">Protein KTI12 homolog</fullName>
    </recommendedName>
</protein>
<proteinExistence type="inferred from homology"/>
<dbReference type="SUPFAM" id="SSF52540">
    <property type="entry name" value="P-loop containing nucleoside triphosphate hydrolases"/>
    <property type="match status" value="1"/>
</dbReference>
<dbReference type="PANTHER" id="PTHR12435">
    <property type="match status" value="1"/>
</dbReference>
<evidence type="ECO:0000256" key="3">
    <source>
        <dbReference type="ARBA" id="ARBA00025768"/>
    </source>
</evidence>
<keyword evidence="2" id="KW-0067">ATP-binding</keyword>
<sequence length="69" mass="7975">MRSALRAKVQQLLDKKSLVICDSTNHIKGYRYELYCLAKNTQTRFAVIHCKASLSTCKWLNAQREDTGR</sequence>
<dbReference type="Pfam" id="PF08433">
    <property type="entry name" value="KTI12"/>
    <property type="match status" value="1"/>
</dbReference>
<dbReference type="InterPro" id="IPR027417">
    <property type="entry name" value="P-loop_NTPase"/>
</dbReference>
<evidence type="ECO:0000313" key="6">
    <source>
        <dbReference type="WBParaSite" id="GPLIN_000163800"/>
    </source>
</evidence>
<keyword evidence="1" id="KW-0547">Nucleotide-binding</keyword>
<organism evidence="5 6">
    <name type="scientific">Globodera pallida</name>
    <name type="common">Potato cyst nematode worm</name>
    <name type="synonym">Heterodera pallida</name>
    <dbReference type="NCBI Taxonomy" id="36090"/>
    <lineage>
        <taxon>Eukaryota</taxon>
        <taxon>Metazoa</taxon>
        <taxon>Ecdysozoa</taxon>
        <taxon>Nematoda</taxon>
        <taxon>Chromadorea</taxon>
        <taxon>Rhabditida</taxon>
        <taxon>Tylenchina</taxon>
        <taxon>Tylenchomorpha</taxon>
        <taxon>Tylenchoidea</taxon>
        <taxon>Heteroderidae</taxon>
        <taxon>Heteroderinae</taxon>
        <taxon>Globodera</taxon>
    </lineage>
</organism>
<evidence type="ECO:0000313" key="5">
    <source>
        <dbReference type="Proteomes" id="UP000050741"/>
    </source>
</evidence>
<dbReference type="AlphaFoldDB" id="A0A183BM03"/>
<name>A0A183BM03_GLOPA</name>
<keyword evidence="5" id="KW-1185">Reference proteome</keyword>
<comment type="similarity">
    <text evidence="3">Belongs to the KTI12 family.</text>
</comment>
<reference evidence="5" key="1">
    <citation type="submission" date="2013-12" db="EMBL/GenBank/DDBJ databases">
        <authorList>
            <person name="Aslett M."/>
        </authorList>
    </citation>
    <scope>NUCLEOTIDE SEQUENCE [LARGE SCALE GENOMIC DNA]</scope>
    <source>
        <strain evidence="5">Lindley</strain>
    </source>
</reference>
<dbReference type="WBParaSite" id="GPLIN_000163800">
    <property type="protein sequence ID" value="GPLIN_000163800"/>
    <property type="gene ID" value="GPLIN_000163800"/>
</dbReference>
<dbReference type="Proteomes" id="UP000050741">
    <property type="component" value="Unassembled WGS sequence"/>
</dbReference>
<accession>A0A183BM03</accession>